<keyword evidence="2" id="KW-1185">Reference proteome</keyword>
<organism evidence="1 2">
    <name type="scientific">Desulfobotulus mexicanus</name>
    <dbReference type="NCBI Taxonomy" id="2586642"/>
    <lineage>
        <taxon>Bacteria</taxon>
        <taxon>Pseudomonadati</taxon>
        <taxon>Thermodesulfobacteriota</taxon>
        <taxon>Desulfobacteria</taxon>
        <taxon>Desulfobacterales</taxon>
        <taxon>Desulfobacteraceae</taxon>
        <taxon>Desulfobotulus</taxon>
    </lineage>
</organism>
<reference evidence="1 2" key="1">
    <citation type="submission" date="2019-06" db="EMBL/GenBank/DDBJ databases">
        <title>Desulfobotulus mexicanus sp. nov., a novel sulfate-reducing bacterium isolated from the sediment of an alkaline crater lake in Mexico.</title>
        <authorList>
            <person name="Hirschler-Rea A."/>
        </authorList>
    </citation>
    <scope>NUCLEOTIDE SEQUENCE [LARGE SCALE GENOMIC DNA]</scope>
    <source>
        <strain evidence="1 2">PAR22N</strain>
    </source>
</reference>
<dbReference type="AlphaFoldDB" id="A0A5Q4VFR3"/>
<dbReference type="OrthoDB" id="5138250at2"/>
<protein>
    <submittedName>
        <fullName evidence="1">Uncharacterized protein</fullName>
    </submittedName>
</protein>
<sequence length="235" mass="26926">MENATVFFSTLNYCCNYIVLRNFQNLPHQLDMEKDIDMLADDMELLATAANAVPTGNGFGSYVTKIGERSVPLDIRCVGDEYYDALWEKDMLQSKAWTSDAIPTPDPIHHFFSLLYHAKLHKPVVKQQYKPLLLKLAKEINFIGFSEEHIVSHEKSAEVLSGFLKAQRYRLTFPLDGRVVLNRPVASKITGYNIANPDVIRMRKVLNHLRASLPRWSYRVVPQPIKSAVKRCFDK</sequence>
<evidence type="ECO:0000313" key="2">
    <source>
        <dbReference type="Proteomes" id="UP000321899"/>
    </source>
</evidence>
<dbReference type="RefSeq" id="WP_139445978.1">
    <property type="nucleotide sequence ID" value="NZ_VDMB01000002.1"/>
</dbReference>
<comment type="caution">
    <text evidence="1">The sequence shown here is derived from an EMBL/GenBank/DDBJ whole genome shotgun (WGS) entry which is preliminary data.</text>
</comment>
<evidence type="ECO:0000313" key="1">
    <source>
        <dbReference type="EMBL" id="TYT75803.1"/>
    </source>
</evidence>
<name>A0A5Q4VFR3_9BACT</name>
<dbReference type="Proteomes" id="UP000321899">
    <property type="component" value="Unassembled WGS sequence"/>
</dbReference>
<proteinExistence type="predicted"/>
<dbReference type="EMBL" id="VDMB01000002">
    <property type="protein sequence ID" value="TYT75803.1"/>
    <property type="molecule type" value="Genomic_DNA"/>
</dbReference>
<gene>
    <name evidence="1" type="ORF">FIM25_02545</name>
</gene>
<accession>A0A5Q4VFR3</accession>